<gene>
    <name evidence="1" type="ORF">MNBD_GAMMA14-2322</name>
</gene>
<dbReference type="Pfam" id="PF04314">
    <property type="entry name" value="PCuAC"/>
    <property type="match status" value="1"/>
</dbReference>
<organism evidence="1">
    <name type="scientific">hydrothermal vent metagenome</name>
    <dbReference type="NCBI Taxonomy" id="652676"/>
    <lineage>
        <taxon>unclassified sequences</taxon>
        <taxon>metagenomes</taxon>
        <taxon>ecological metagenomes</taxon>
    </lineage>
</organism>
<evidence type="ECO:0000313" key="1">
    <source>
        <dbReference type="EMBL" id="VAW73175.1"/>
    </source>
</evidence>
<accession>A0A3B0XXS3</accession>
<dbReference type="InterPro" id="IPR058248">
    <property type="entry name" value="Lxx211020-like"/>
</dbReference>
<sequence length="155" mass="16469">MTGSIHSAHGRGKRAPGRWILTACLSLWMGVVGAADNLEISNAWIREAPPGAPTLAGYLCLNNTSDTPATLIGVDSPAFDHVMMHLTKTVDGLARMIHQDKVVIAAKTRVCFEPGGLHLMISAPGHRLVAGDQVKLSLRFANGSHLHIQAPVKAP</sequence>
<evidence type="ECO:0008006" key="2">
    <source>
        <dbReference type="Google" id="ProtNLM"/>
    </source>
</evidence>
<name>A0A3B0XXS3_9ZZZZ</name>
<dbReference type="Gene3D" id="2.60.40.1890">
    <property type="entry name" value="PCu(A)C copper chaperone"/>
    <property type="match status" value="1"/>
</dbReference>
<dbReference type="InterPro" id="IPR036182">
    <property type="entry name" value="PCuAC_sf"/>
</dbReference>
<reference evidence="1" key="1">
    <citation type="submission" date="2018-06" db="EMBL/GenBank/DDBJ databases">
        <authorList>
            <person name="Zhirakovskaya E."/>
        </authorList>
    </citation>
    <scope>NUCLEOTIDE SEQUENCE</scope>
</reference>
<dbReference type="InterPro" id="IPR007410">
    <property type="entry name" value="LpqE-like"/>
</dbReference>
<dbReference type="PANTHER" id="PTHR36302:SF1">
    <property type="entry name" value="COPPER CHAPERONE PCU(A)C"/>
    <property type="match status" value="1"/>
</dbReference>
<dbReference type="SUPFAM" id="SSF110087">
    <property type="entry name" value="DR1885-like metal-binding protein"/>
    <property type="match status" value="1"/>
</dbReference>
<dbReference type="AlphaFoldDB" id="A0A3B0XXS3"/>
<dbReference type="PANTHER" id="PTHR36302">
    <property type="entry name" value="BLR7088 PROTEIN"/>
    <property type="match status" value="1"/>
</dbReference>
<proteinExistence type="predicted"/>
<protein>
    <recommendedName>
        <fullName evidence="2">Copper metallochaperone, bacterial analog of Cox17 protein</fullName>
    </recommendedName>
</protein>
<dbReference type="EMBL" id="UOFM01000054">
    <property type="protein sequence ID" value="VAW73175.1"/>
    <property type="molecule type" value="Genomic_DNA"/>
</dbReference>